<feature type="compositionally biased region" description="Pro residues" evidence="1">
    <location>
        <begin position="183"/>
        <end position="205"/>
    </location>
</feature>
<dbReference type="AlphaFoldDB" id="A0A165ICU0"/>
<feature type="region of interest" description="Disordered" evidence="1">
    <location>
        <begin position="152"/>
        <end position="226"/>
    </location>
</feature>
<sequence length="329" mass="34506">MRLVAVLVAAVSFAGLARAACVGAQWPKGPDPNVRNTVYRVTLEMGASDKVLLATMAAAITESWVNNLPCGDKDSLGVFQQRPSQGWGSPAQLMDVEYSTRQFVKLCMSLEKTHPGIDAGVLAQLVQRAEAGNQYTKNEDLARQYLGLAAKAVGSSPPAPEPEPEPTKSTAAPKPPKTTAAPKPTPPKTTAAPKPPKSPASPKPKPTTVFPTNTPPPPAQTLPTPGVYTLYKPDGAPMTVLAAPSAAAARFDLPHAAEVVDTGVKTHAPKTKIAGCAKKVTPLVGESCASFAEREGIALDQLHAWNPRLDANCFNIDFSTAYCVEPASA</sequence>
<evidence type="ECO:0000259" key="3">
    <source>
        <dbReference type="PROSITE" id="PS51782"/>
    </source>
</evidence>
<keyword evidence="2" id="KW-0732">Signal</keyword>
<gene>
    <name evidence="4" type="ORF">EXIGLDRAFT_835864</name>
</gene>
<dbReference type="InParanoid" id="A0A165ICU0"/>
<feature type="compositionally biased region" description="Low complexity" evidence="1">
    <location>
        <begin position="167"/>
        <end position="182"/>
    </location>
</feature>
<keyword evidence="5" id="KW-1185">Reference proteome</keyword>
<protein>
    <recommendedName>
        <fullName evidence="3">LysM domain-containing protein</fullName>
    </recommendedName>
</protein>
<feature type="chain" id="PRO_5007859215" description="LysM domain-containing protein" evidence="2">
    <location>
        <begin position="20"/>
        <end position="329"/>
    </location>
</feature>
<accession>A0A165ICU0</accession>
<name>A0A165ICU0_EXIGL</name>
<dbReference type="InterPro" id="IPR018392">
    <property type="entry name" value="LysM"/>
</dbReference>
<evidence type="ECO:0000313" key="5">
    <source>
        <dbReference type="Proteomes" id="UP000077266"/>
    </source>
</evidence>
<dbReference type="PROSITE" id="PS51782">
    <property type="entry name" value="LYSM"/>
    <property type="match status" value="1"/>
</dbReference>
<dbReference type="EMBL" id="KV425993">
    <property type="protein sequence ID" value="KZV93224.1"/>
    <property type="molecule type" value="Genomic_DNA"/>
</dbReference>
<dbReference type="PRINTS" id="PR01217">
    <property type="entry name" value="PRICHEXTENSN"/>
</dbReference>
<dbReference type="InterPro" id="IPR036779">
    <property type="entry name" value="LysM_dom_sf"/>
</dbReference>
<organism evidence="4 5">
    <name type="scientific">Exidia glandulosa HHB12029</name>
    <dbReference type="NCBI Taxonomy" id="1314781"/>
    <lineage>
        <taxon>Eukaryota</taxon>
        <taxon>Fungi</taxon>
        <taxon>Dikarya</taxon>
        <taxon>Basidiomycota</taxon>
        <taxon>Agaricomycotina</taxon>
        <taxon>Agaricomycetes</taxon>
        <taxon>Auriculariales</taxon>
        <taxon>Exidiaceae</taxon>
        <taxon>Exidia</taxon>
    </lineage>
</organism>
<proteinExistence type="predicted"/>
<reference evidence="4 5" key="1">
    <citation type="journal article" date="2016" name="Mol. Biol. Evol.">
        <title>Comparative Genomics of Early-Diverging Mushroom-Forming Fungi Provides Insights into the Origins of Lignocellulose Decay Capabilities.</title>
        <authorList>
            <person name="Nagy L.G."/>
            <person name="Riley R."/>
            <person name="Tritt A."/>
            <person name="Adam C."/>
            <person name="Daum C."/>
            <person name="Floudas D."/>
            <person name="Sun H."/>
            <person name="Yadav J.S."/>
            <person name="Pangilinan J."/>
            <person name="Larsson K.H."/>
            <person name="Matsuura K."/>
            <person name="Barry K."/>
            <person name="Labutti K."/>
            <person name="Kuo R."/>
            <person name="Ohm R.A."/>
            <person name="Bhattacharya S.S."/>
            <person name="Shirouzu T."/>
            <person name="Yoshinaga Y."/>
            <person name="Martin F.M."/>
            <person name="Grigoriev I.V."/>
            <person name="Hibbett D.S."/>
        </authorList>
    </citation>
    <scope>NUCLEOTIDE SEQUENCE [LARGE SCALE GENOMIC DNA]</scope>
    <source>
        <strain evidence="4 5">HHB12029</strain>
    </source>
</reference>
<evidence type="ECO:0000256" key="2">
    <source>
        <dbReference type="SAM" id="SignalP"/>
    </source>
</evidence>
<dbReference type="OrthoDB" id="5985073at2759"/>
<feature type="signal peptide" evidence="2">
    <location>
        <begin position="1"/>
        <end position="19"/>
    </location>
</feature>
<feature type="domain" description="LysM" evidence="3">
    <location>
        <begin position="278"/>
        <end position="324"/>
    </location>
</feature>
<dbReference type="Proteomes" id="UP000077266">
    <property type="component" value="Unassembled WGS sequence"/>
</dbReference>
<dbReference type="Gene3D" id="3.10.350.10">
    <property type="entry name" value="LysM domain"/>
    <property type="match status" value="1"/>
</dbReference>
<evidence type="ECO:0000313" key="4">
    <source>
        <dbReference type="EMBL" id="KZV93224.1"/>
    </source>
</evidence>
<evidence type="ECO:0000256" key="1">
    <source>
        <dbReference type="SAM" id="MobiDB-lite"/>
    </source>
</evidence>